<evidence type="ECO:0000256" key="1">
    <source>
        <dbReference type="SAM" id="MobiDB-lite"/>
    </source>
</evidence>
<feature type="compositionally biased region" description="Low complexity" evidence="1">
    <location>
        <begin position="432"/>
        <end position="448"/>
    </location>
</feature>
<dbReference type="InterPro" id="IPR037278">
    <property type="entry name" value="ARFGAP/RecO"/>
</dbReference>
<feature type="region of interest" description="Disordered" evidence="1">
    <location>
        <begin position="253"/>
        <end position="280"/>
    </location>
</feature>
<evidence type="ECO:0000313" key="3">
    <source>
        <dbReference type="EMBL" id="CDO78261.1"/>
    </source>
</evidence>
<comment type="caution">
    <text evidence="3">The sequence shown here is derived from an EMBL/GenBank/DDBJ whole genome shotgun (WGS) entry which is preliminary data.</text>
</comment>
<feature type="region of interest" description="Disordered" evidence="1">
    <location>
        <begin position="354"/>
        <end position="475"/>
    </location>
</feature>
<dbReference type="AlphaFoldDB" id="A0A060SVT4"/>
<dbReference type="HOGENOM" id="CLU_027009_1_0_1"/>
<feature type="compositionally biased region" description="Low complexity" evidence="1">
    <location>
        <begin position="172"/>
        <end position="198"/>
    </location>
</feature>
<feature type="compositionally biased region" description="Gly residues" evidence="1">
    <location>
        <begin position="449"/>
        <end position="462"/>
    </location>
</feature>
<accession>A0A060SVT4</accession>
<evidence type="ECO:0000313" key="4">
    <source>
        <dbReference type="Proteomes" id="UP000029665"/>
    </source>
</evidence>
<dbReference type="Proteomes" id="UP000029665">
    <property type="component" value="Unassembled WGS sequence"/>
</dbReference>
<gene>
    <name evidence="3" type="ORF">BN946_scf184491.g6</name>
</gene>
<dbReference type="InterPro" id="IPR001164">
    <property type="entry name" value="ArfGAP_dom"/>
</dbReference>
<dbReference type="GO" id="GO:0005096">
    <property type="term" value="F:GTPase activator activity"/>
    <property type="evidence" value="ECO:0007669"/>
    <property type="project" value="InterPro"/>
</dbReference>
<feature type="compositionally biased region" description="Low complexity" evidence="1">
    <location>
        <begin position="409"/>
        <end position="420"/>
    </location>
</feature>
<dbReference type="InterPro" id="IPR038508">
    <property type="entry name" value="ArfGAP_dom_sf"/>
</dbReference>
<feature type="region of interest" description="Disordered" evidence="1">
    <location>
        <begin position="102"/>
        <end position="121"/>
    </location>
</feature>
<dbReference type="STRING" id="5643.A0A060SVT4"/>
<feature type="compositionally biased region" description="Polar residues" evidence="1">
    <location>
        <begin position="364"/>
        <end position="397"/>
    </location>
</feature>
<dbReference type="PANTHER" id="PTHR46419:SF3">
    <property type="entry name" value="ADP-RIBOSYLATION FACTOR GTPASE-ACTIVATING PROTEIN AGD15-RELATED"/>
    <property type="match status" value="1"/>
</dbReference>
<dbReference type="SUPFAM" id="SSF57863">
    <property type="entry name" value="ArfGap/RecO-like zinc finger"/>
    <property type="match status" value="1"/>
</dbReference>
<keyword evidence="4" id="KW-1185">Reference proteome</keyword>
<feature type="region of interest" description="Disordered" evidence="1">
    <location>
        <begin position="29"/>
        <end position="51"/>
    </location>
</feature>
<reference evidence="3" key="1">
    <citation type="submission" date="2014-01" db="EMBL/GenBank/DDBJ databases">
        <title>The genome of the white-rot fungus Pycnoporus cinnabarinus: a basidiomycete model with a versatile arsenal for lignocellulosic biomass breakdown.</title>
        <authorList>
            <person name="Levasseur A."/>
            <person name="Lomascolo A."/>
            <person name="Ruiz-Duenas F.J."/>
            <person name="Uzan E."/>
            <person name="Piumi F."/>
            <person name="Kues U."/>
            <person name="Ram A.F.J."/>
            <person name="Murat C."/>
            <person name="Haon M."/>
            <person name="Benoit I."/>
            <person name="Arfi Y."/>
            <person name="Chevret D."/>
            <person name="Drula E."/>
            <person name="Kwon M.J."/>
            <person name="Gouret P."/>
            <person name="Lesage-Meessen L."/>
            <person name="Lombard V."/>
            <person name="Mariette J."/>
            <person name="Noirot C."/>
            <person name="Park J."/>
            <person name="Patyshakuliyeva A."/>
            <person name="Wieneger R.A.B."/>
            <person name="Wosten H.A.B."/>
            <person name="Martin F."/>
            <person name="Coutinho P.M."/>
            <person name="de Vries R."/>
            <person name="Martinez A.T."/>
            <person name="Klopp C."/>
            <person name="Pontarotti P."/>
            <person name="Henrissat B."/>
            <person name="Record E."/>
        </authorList>
    </citation>
    <scope>NUCLEOTIDE SEQUENCE [LARGE SCALE GENOMIC DNA]</scope>
    <source>
        <strain evidence="3">BRFM137</strain>
    </source>
</reference>
<dbReference type="OrthoDB" id="10266696at2759"/>
<dbReference type="Pfam" id="PF01412">
    <property type="entry name" value="ArfGap"/>
    <property type="match status" value="1"/>
</dbReference>
<dbReference type="OMA" id="DENRFCA"/>
<evidence type="ECO:0000259" key="2">
    <source>
        <dbReference type="Pfam" id="PF01412"/>
    </source>
</evidence>
<dbReference type="PANTHER" id="PTHR46419">
    <property type="entry name" value="ADP-RIBOSYLATION FACTOR GTPASE-ACTIVATING PROTEIN AGD5"/>
    <property type="match status" value="1"/>
</dbReference>
<name>A0A060SVT4_PYCCI</name>
<dbReference type="EMBL" id="CCBP010000769">
    <property type="protein sequence ID" value="CDO78261.1"/>
    <property type="molecule type" value="Genomic_DNA"/>
</dbReference>
<feature type="region of interest" description="Disordered" evidence="1">
    <location>
        <begin position="172"/>
        <end position="199"/>
    </location>
</feature>
<feature type="domain" description="Arf-GAP" evidence="2">
    <location>
        <begin position="1"/>
        <end position="63"/>
    </location>
</feature>
<sequence>MGTHISKVKSLTLDSWTKEQVEFMRSMGNLKSNAHYNPDETKNPPPTNMIDSERDSELEKYIRGRSHIHQVFLRSIHLSSAKYEYKSFVPKAAKVTSLLGPSRTASAAEPPRPRTVPVAAPSTASTIASLGDAPTTQPSASVANSIASSSVGRTQSQIRSVSQPVIALSSSSQQYSAQQTPSAIPQQQQQTSPQSSSPVWNDLAQLQAPAMNSSLPLQYASSITTQPISIPTSSTGLSVPNPYTGLSVSPNSPFPSSFSQQPGGAFAGGQPRSLSLNTGLSMGMGMNGMGYNPGSSPGMLGSSPSMLHPQPTLGGLSTPVSTFPQNSTPSPNPYAPQDLIPSGFGMTQQQQYQQQQQTFLQPQGSPMFQPQPLQQYRQGSPMFQPQPLGQGSMSTQMHGFMPTGNHFLQSQPQQQQQPYGSPQPPFMPMGTSSPSPYGQQQQAQPQGMYGQGPGSTFGGSGWGQQPQPQQQWGGV</sequence>
<proteinExistence type="predicted"/>
<organism evidence="3 4">
    <name type="scientific">Pycnoporus cinnabarinus</name>
    <name type="common">Cinnabar-red polypore</name>
    <name type="synonym">Trametes cinnabarina</name>
    <dbReference type="NCBI Taxonomy" id="5643"/>
    <lineage>
        <taxon>Eukaryota</taxon>
        <taxon>Fungi</taxon>
        <taxon>Dikarya</taxon>
        <taxon>Basidiomycota</taxon>
        <taxon>Agaricomycotina</taxon>
        <taxon>Agaricomycetes</taxon>
        <taxon>Polyporales</taxon>
        <taxon>Polyporaceae</taxon>
        <taxon>Trametes</taxon>
    </lineage>
</organism>
<dbReference type="InterPro" id="IPR044520">
    <property type="entry name" value="ARF_GAP_AGD5/15"/>
</dbReference>
<protein>
    <recommendedName>
        <fullName evidence="2">Arf-GAP domain-containing protein</fullName>
    </recommendedName>
</protein>
<feature type="compositionally biased region" description="Low complexity" evidence="1">
    <location>
        <begin position="463"/>
        <end position="475"/>
    </location>
</feature>
<feature type="compositionally biased region" description="Low complexity" evidence="1">
    <location>
        <begin position="354"/>
        <end position="363"/>
    </location>
</feature>
<dbReference type="Gene3D" id="1.10.220.150">
    <property type="entry name" value="Arf GTPase activating protein"/>
    <property type="match status" value="1"/>
</dbReference>